<dbReference type="OrthoDB" id="10262359at2759"/>
<dbReference type="EMBL" id="GL380238">
    <property type="protein sequence ID" value="EGT51060.1"/>
    <property type="molecule type" value="Genomic_DNA"/>
</dbReference>
<feature type="domain" description="TM2" evidence="6">
    <location>
        <begin position="8"/>
        <end position="55"/>
    </location>
</feature>
<dbReference type="AlphaFoldDB" id="G0PCA8"/>
<feature type="transmembrane region" description="Helical" evidence="5">
    <location>
        <begin position="159"/>
        <end position="178"/>
    </location>
</feature>
<evidence type="ECO:0000256" key="4">
    <source>
        <dbReference type="ARBA" id="ARBA00023136"/>
    </source>
</evidence>
<evidence type="ECO:0000256" key="3">
    <source>
        <dbReference type="ARBA" id="ARBA00022989"/>
    </source>
</evidence>
<keyword evidence="3 5" id="KW-1133">Transmembrane helix</keyword>
<keyword evidence="2 5" id="KW-0812">Transmembrane</keyword>
<comment type="subcellular location">
    <subcellularLocation>
        <location evidence="1">Membrane</location>
        <topology evidence="1">Multi-pass membrane protein</topology>
    </subcellularLocation>
</comment>
<evidence type="ECO:0000313" key="7">
    <source>
        <dbReference type="EMBL" id="EGT51060.1"/>
    </source>
</evidence>
<keyword evidence="8" id="KW-1185">Reference proteome</keyword>
<reference evidence="8" key="1">
    <citation type="submission" date="2011-07" db="EMBL/GenBank/DDBJ databases">
        <authorList>
            <consortium name="Caenorhabditis brenneri Sequencing and Analysis Consortium"/>
            <person name="Wilson R.K."/>
        </authorList>
    </citation>
    <scope>NUCLEOTIDE SEQUENCE [LARGE SCALE GENOMIC DNA]</scope>
    <source>
        <strain evidence="8">PB2801</strain>
    </source>
</reference>
<evidence type="ECO:0000313" key="8">
    <source>
        <dbReference type="Proteomes" id="UP000008068"/>
    </source>
</evidence>
<dbReference type="InParanoid" id="G0PCA8"/>
<feature type="transmembrane region" description="Helical" evidence="5">
    <location>
        <begin position="130"/>
        <end position="147"/>
    </location>
</feature>
<evidence type="ECO:0000256" key="2">
    <source>
        <dbReference type="ARBA" id="ARBA00022692"/>
    </source>
</evidence>
<dbReference type="PANTHER" id="PTHR44733">
    <property type="entry name" value="DNAJ HOMOLOG SUBFAMILY C MEMBER 22"/>
    <property type="match status" value="1"/>
</dbReference>
<feature type="transmembrane region" description="Helical" evidence="5">
    <location>
        <begin position="193"/>
        <end position="213"/>
    </location>
</feature>
<feature type="transmembrane region" description="Helical" evidence="5">
    <location>
        <begin position="100"/>
        <end position="124"/>
    </location>
</feature>
<dbReference type="PANTHER" id="PTHR44733:SF1">
    <property type="entry name" value="DNAJ HOMOLOG SUBFAMILY C MEMBER 22"/>
    <property type="match status" value="1"/>
</dbReference>
<feature type="transmembrane region" description="Helical" evidence="5">
    <location>
        <begin position="12"/>
        <end position="30"/>
    </location>
</feature>
<evidence type="ECO:0000256" key="5">
    <source>
        <dbReference type="SAM" id="Phobius"/>
    </source>
</evidence>
<protein>
    <recommendedName>
        <fullName evidence="6">TM2 domain-containing protein</fullName>
    </recommendedName>
</protein>
<dbReference type="STRING" id="135651.G0PCA8"/>
<dbReference type="Proteomes" id="UP000008068">
    <property type="component" value="Unassembled WGS sequence"/>
</dbReference>
<dbReference type="OMA" id="WRNYLIH"/>
<evidence type="ECO:0000256" key="1">
    <source>
        <dbReference type="ARBA" id="ARBA00004141"/>
    </source>
</evidence>
<organism evidence="8">
    <name type="scientific">Caenorhabditis brenneri</name>
    <name type="common">Nematode worm</name>
    <dbReference type="NCBI Taxonomy" id="135651"/>
    <lineage>
        <taxon>Eukaryota</taxon>
        <taxon>Metazoa</taxon>
        <taxon>Ecdysozoa</taxon>
        <taxon>Nematoda</taxon>
        <taxon>Chromadorea</taxon>
        <taxon>Rhabditida</taxon>
        <taxon>Rhabditina</taxon>
        <taxon>Rhabditomorpha</taxon>
        <taxon>Rhabditoidea</taxon>
        <taxon>Rhabditidae</taxon>
        <taxon>Peloderinae</taxon>
        <taxon>Caenorhabditis</taxon>
    </lineage>
</organism>
<dbReference type="FunCoup" id="G0PCA8">
    <property type="interactions" value="20"/>
</dbReference>
<sequence>MNNEPEEVKPWVVRIILILGGLFGAHRLYLKQIPEAFVFFSTLGVFLVGWLYDSFMFKYEVSEYNQLIRQNDENKEKEKWKNGKLQAAQSKFVEFSFTRFLYSVLYGSYIGLATWLACTVTFGWTNINSIPFISIVALGITAGVYLIGQCSGQSRELSYIWLASFSSMFIMVCLNLLISDGDLNVQVRLAQTTVFRAIFLTSIVSTVIGNRSAKFKKSRRTWKHFLFWSSLFMMLVCVILLGCSRKVADKQVTATRPGTFRETASVGSLLRDRMFDPKKVYSFFEGNPIISYHSKADSTPKKSNEGKKTESFWQQVWSGELFDDLTGAAHLTKIDWIELTTTFVVDLLRAEARVMDGSLKVEPFKWALWRNYLIHRFSLDPLISDDQIREECTKFEKTHERKRGKDERDFNILAAKQGCATIRSF</sequence>
<dbReference type="InterPro" id="IPR007829">
    <property type="entry name" value="TM2"/>
</dbReference>
<dbReference type="eggNOG" id="ENOG502SRYM">
    <property type="taxonomic scope" value="Eukaryota"/>
</dbReference>
<gene>
    <name evidence="7" type="ORF">CAEBREN_23367</name>
</gene>
<accession>G0PCA8</accession>
<proteinExistence type="predicted"/>
<name>G0PCA8_CAEBE</name>
<evidence type="ECO:0000259" key="6">
    <source>
        <dbReference type="Pfam" id="PF05154"/>
    </source>
</evidence>
<feature type="transmembrane region" description="Helical" evidence="5">
    <location>
        <begin position="225"/>
        <end position="242"/>
    </location>
</feature>
<dbReference type="Pfam" id="PF05154">
    <property type="entry name" value="TM2"/>
    <property type="match status" value="1"/>
</dbReference>
<dbReference type="GO" id="GO:0016020">
    <property type="term" value="C:membrane"/>
    <property type="evidence" value="ECO:0007669"/>
    <property type="project" value="UniProtKB-SubCell"/>
</dbReference>
<dbReference type="HOGENOM" id="CLU_041057_0_0_1"/>
<keyword evidence="4 5" id="KW-0472">Membrane</keyword>
<feature type="transmembrane region" description="Helical" evidence="5">
    <location>
        <begin position="36"/>
        <end position="52"/>
    </location>
</feature>